<dbReference type="InterPro" id="IPR036641">
    <property type="entry name" value="HPT_dom_sf"/>
</dbReference>
<dbReference type="RefSeq" id="WP_044193616.1">
    <property type="nucleotide sequence ID" value="NZ_JMCB01000013.1"/>
</dbReference>
<feature type="region of interest" description="Disordered" evidence="8">
    <location>
        <begin position="246"/>
        <end position="292"/>
    </location>
</feature>
<dbReference type="InterPro" id="IPR036061">
    <property type="entry name" value="CheW-like_dom_sf"/>
</dbReference>
<feature type="domain" description="Histidine kinase" evidence="9">
    <location>
        <begin position="386"/>
        <end position="590"/>
    </location>
</feature>
<dbReference type="Gene3D" id="3.30.565.10">
    <property type="entry name" value="Histidine kinase-like ATPase, C-terminal domain"/>
    <property type="match status" value="1"/>
</dbReference>
<evidence type="ECO:0000256" key="3">
    <source>
        <dbReference type="ARBA" id="ARBA00022553"/>
    </source>
</evidence>
<dbReference type="GO" id="GO:0000155">
    <property type="term" value="F:phosphorelay sensor kinase activity"/>
    <property type="evidence" value="ECO:0007669"/>
    <property type="project" value="UniProtKB-ARBA"/>
</dbReference>
<dbReference type="Gene3D" id="3.40.50.2300">
    <property type="match status" value="1"/>
</dbReference>
<dbReference type="Gene3D" id="1.20.120.160">
    <property type="entry name" value="HPT domain"/>
    <property type="match status" value="1"/>
</dbReference>
<evidence type="ECO:0000313" key="14">
    <source>
        <dbReference type="Proteomes" id="UP000028725"/>
    </source>
</evidence>
<dbReference type="PANTHER" id="PTHR43395">
    <property type="entry name" value="SENSOR HISTIDINE KINASE CHEA"/>
    <property type="match status" value="1"/>
</dbReference>
<name>A0A085WAH4_9BACT</name>
<evidence type="ECO:0000259" key="11">
    <source>
        <dbReference type="PROSITE" id="PS50851"/>
    </source>
</evidence>
<accession>A0A085WAH4</accession>
<evidence type="ECO:0000256" key="1">
    <source>
        <dbReference type="ARBA" id="ARBA00000085"/>
    </source>
</evidence>
<keyword evidence="3 7" id="KW-0597">Phosphoprotein</keyword>
<dbReference type="InterPro" id="IPR003594">
    <property type="entry name" value="HATPase_dom"/>
</dbReference>
<dbReference type="SUPFAM" id="SSF52172">
    <property type="entry name" value="CheY-like"/>
    <property type="match status" value="1"/>
</dbReference>
<dbReference type="PRINTS" id="PR00344">
    <property type="entry name" value="BCTRLSENSOR"/>
</dbReference>
<dbReference type="InterPro" id="IPR002545">
    <property type="entry name" value="CheW-lke_dom"/>
</dbReference>
<dbReference type="PATRIC" id="fig|394096.3.peg.6042"/>
<dbReference type="EC" id="2.7.13.3" evidence="2"/>
<evidence type="ECO:0000313" key="13">
    <source>
        <dbReference type="EMBL" id="KFE64687.1"/>
    </source>
</evidence>
<dbReference type="InterPro" id="IPR036890">
    <property type="entry name" value="HATPase_C_sf"/>
</dbReference>
<dbReference type="AlphaFoldDB" id="A0A085WAH4"/>
<dbReference type="SMART" id="SM00448">
    <property type="entry name" value="REC"/>
    <property type="match status" value="1"/>
</dbReference>
<dbReference type="CDD" id="cd00088">
    <property type="entry name" value="HPT"/>
    <property type="match status" value="1"/>
</dbReference>
<dbReference type="InterPro" id="IPR008207">
    <property type="entry name" value="Sig_transdc_His_kin_Hpt_dom"/>
</dbReference>
<dbReference type="Pfam" id="PF01627">
    <property type="entry name" value="Hpt"/>
    <property type="match status" value="1"/>
</dbReference>
<reference evidence="13 14" key="1">
    <citation type="submission" date="2014-04" db="EMBL/GenBank/DDBJ databases">
        <title>Genome assembly of Hyalangium minutum DSM 14724.</title>
        <authorList>
            <person name="Sharma G."/>
            <person name="Subramanian S."/>
        </authorList>
    </citation>
    <scope>NUCLEOTIDE SEQUENCE [LARGE SCALE GENOMIC DNA]</scope>
    <source>
        <strain evidence="13 14">DSM 14724</strain>
    </source>
</reference>
<dbReference type="Pfam" id="PF02518">
    <property type="entry name" value="HATPase_c"/>
    <property type="match status" value="1"/>
</dbReference>
<dbReference type="InterPro" id="IPR001789">
    <property type="entry name" value="Sig_transdc_resp-reg_receiver"/>
</dbReference>
<dbReference type="SMART" id="SM00387">
    <property type="entry name" value="HATPase_c"/>
    <property type="match status" value="1"/>
</dbReference>
<dbReference type="PROSITE" id="PS50851">
    <property type="entry name" value="CHEW"/>
    <property type="match status" value="1"/>
</dbReference>
<dbReference type="InterPro" id="IPR004358">
    <property type="entry name" value="Sig_transdc_His_kin-like_C"/>
</dbReference>
<dbReference type="Proteomes" id="UP000028725">
    <property type="component" value="Unassembled WGS sequence"/>
</dbReference>
<evidence type="ECO:0000256" key="8">
    <source>
        <dbReference type="SAM" id="MobiDB-lite"/>
    </source>
</evidence>
<dbReference type="EMBL" id="JMCB01000013">
    <property type="protein sequence ID" value="KFE64687.1"/>
    <property type="molecule type" value="Genomic_DNA"/>
</dbReference>
<dbReference type="InterPro" id="IPR051315">
    <property type="entry name" value="Bact_Chemotaxis_CheA"/>
</dbReference>
<dbReference type="Pfam" id="PF01584">
    <property type="entry name" value="CheW"/>
    <property type="match status" value="1"/>
</dbReference>
<dbReference type="InterPro" id="IPR011006">
    <property type="entry name" value="CheY-like_superfamily"/>
</dbReference>
<dbReference type="PROSITE" id="PS50109">
    <property type="entry name" value="HIS_KIN"/>
    <property type="match status" value="1"/>
</dbReference>
<evidence type="ECO:0000259" key="12">
    <source>
        <dbReference type="PROSITE" id="PS50894"/>
    </source>
</evidence>
<feature type="domain" description="CheW-like" evidence="11">
    <location>
        <begin position="592"/>
        <end position="729"/>
    </location>
</feature>
<dbReference type="OrthoDB" id="9803176at2"/>
<comment type="caution">
    <text evidence="13">The sequence shown here is derived from an EMBL/GenBank/DDBJ whole genome shotgun (WGS) entry which is preliminary data.</text>
</comment>
<dbReference type="SMART" id="SM00260">
    <property type="entry name" value="CheW"/>
    <property type="match status" value="1"/>
</dbReference>
<dbReference type="GO" id="GO:0006935">
    <property type="term" value="P:chemotaxis"/>
    <property type="evidence" value="ECO:0007669"/>
    <property type="project" value="InterPro"/>
</dbReference>
<dbReference type="PROSITE" id="PS50110">
    <property type="entry name" value="RESPONSE_REGULATORY"/>
    <property type="match status" value="1"/>
</dbReference>
<feature type="domain" description="Response regulatory" evidence="10">
    <location>
        <begin position="743"/>
        <end position="859"/>
    </location>
</feature>
<dbReference type="InterPro" id="IPR005467">
    <property type="entry name" value="His_kinase_dom"/>
</dbReference>
<evidence type="ECO:0000259" key="9">
    <source>
        <dbReference type="PROSITE" id="PS50109"/>
    </source>
</evidence>
<feature type="compositionally biased region" description="Low complexity" evidence="8">
    <location>
        <begin position="248"/>
        <end position="284"/>
    </location>
</feature>
<feature type="modified residue" description="4-aspartylphosphate" evidence="7">
    <location>
        <position position="792"/>
    </location>
</feature>
<dbReference type="Pfam" id="PF00072">
    <property type="entry name" value="Response_reg"/>
    <property type="match status" value="1"/>
</dbReference>
<evidence type="ECO:0000256" key="6">
    <source>
        <dbReference type="PROSITE-ProRule" id="PRU00110"/>
    </source>
</evidence>
<dbReference type="SUPFAM" id="SSF50341">
    <property type="entry name" value="CheW-like"/>
    <property type="match status" value="1"/>
</dbReference>
<dbReference type="Gene3D" id="2.30.30.40">
    <property type="entry name" value="SH3 Domains"/>
    <property type="match status" value="1"/>
</dbReference>
<dbReference type="SUPFAM" id="SSF47226">
    <property type="entry name" value="Histidine-containing phosphotransfer domain, HPT domain"/>
    <property type="match status" value="1"/>
</dbReference>
<proteinExistence type="predicted"/>
<dbReference type="SMART" id="SM00073">
    <property type="entry name" value="HPT"/>
    <property type="match status" value="1"/>
</dbReference>
<protein>
    <recommendedName>
        <fullName evidence="2">histidine kinase</fullName>
        <ecNumber evidence="2">2.7.13.3</ecNumber>
    </recommendedName>
</protein>
<evidence type="ECO:0000256" key="5">
    <source>
        <dbReference type="ARBA" id="ARBA00022777"/>
    </source>
</evidence>
<dbReference type="PROSITE" id="PS50894">
    <property type="entry name" value="HPT"/>
    <property type="match status" value="1"/>
</dbReference>
<feature type="domain" description="HPt" evidence="12">
    <location>
        <begin position="2"/>
        <end position="107"/>
    </location>
</feature>
<organism evidence="13 14">
    <name type="scientific">Hyalangium minutum</name>
    <dbReference type="NCBI Taxonomy" id="394096"/>
    <lineage>
        <taxon>Bacteria</taxon>
        <taxon>Pseudomonadati</taxon>
        <taxon>Myxococcota</taxon>
        <taxon>Myxococcia</taxon>
        <taxon>Myxococcales</taxon>
        <taxon>Cystobacterineae</taxon>
        <taxon>Archangiaceae</taxon>
        <taxon>Hyalangium</taxon>
    </lineage>
</organism>
<sequence>MDEQVLRSIWPIFSAETREQIQAIFEKIEILEKDPAGRDPDLFPSMKRLVHSLKGSAASLGLSEIEQVVHAIEDGLARFRWDEQLPGEVVSVTVRGLQKIEDALGRGDQGGEPVIDGLAELLASLGRGGELKGPNKEREKEKERHRALERFRQDAMMVLGKLEEALIALVSPDVPDRPGTVSAAVALAQSLKNKAETAKETRVAPLVERMAAAFSRMEQAGDTASIAASQLTEILVELRGVLVPNEPAPSAAPESAPAAAPVPAKQVAQALRAASEASTAPAPSTGEGKGPVDQAVRVSVKTLESLGLQVEHLISGRALQMRRTDALRDLLDNTHDTIVHLERSASHLSLSGGGEALESLRTGVLNLRSIQKRLVELLKEGTREGEQLNLVAQVVRDDLRDMRMVPAAQVLEPLRRTVREVSSRLGKQVELFISGGDVRLDRRILDALKDPLQHLVRNAIDHGIEMPDVRREADKNEKGKLWIRVEPRGTRIAVVVEDDGGGLSPARVRATAVKRGLLSSEAAAKLPDAQAARLIFQPGFSTRDQVTETSGRGVGLDVVLATAQRLQGAVDISYTEGQGTRFTIDLPLSLASALGLLIRVGTAIVAVPSDMVERVFRLAPGDVGTVAGRVVARVDNEQITFLSLSEAIGLPRLPLALEAGKMQTVMLLTLGKERALYAIDEVVGQQDVVVRTLGPHLKGVAHLAGAAVLDDGRLVPVLNAPELLRAAAPSTRGISTGEIRRPRVLVTDDSLTTRFAMKSLLEIAGYPVVTASDGEEAWEVLERTPCQLVVSDWQMPRLDGVGLTRRIRAHPTLNRTPVILVTSLDSPEERAEGLEAGADGYLVKREVERGKLLELVRQLMPG</sequence>
<keyword evidence="5 13" id="KW-0418">Kinase</keyword>
<dbReference type="FunFam" id="3.30.565.10:FF:000016">
    <property type="entry name" value="Chemotaxis protein CheA, putative"/>
    <property type="match status" value="1"/>
</dbReference>
<feature type="modified residue" description="Phosphohistidine" evidence="6">
    <location>
        <position position="51"/>
    </location>
</feature>
<comment type="catalytic activity">
    <reaction evidence="1">
        <text>ATP + protein L-histidine = ADP + protein N-phospho-L-histidine.</text>
        <dbReference type="EC" id="2.7.13.3"/>
    </reaction>
</comment>
<dbReference type="STRING" id="394096.DB31_1705"/>
<evidence type="ECO:0000259" key="10">
    <source>
        <dbReference type="PROSITE" id="PS50110"/>
    </source>
</evidence>
<keyword evidence="4" id="KW-0808">Transferase</keyword>
<dbReference type="SUPFAM" id="SSF55874">
    <property type="entry name" value="ATPase domain of HSP90 chaperone/DNA topoisomerase II/histidine kinase"/>
    <property type="match status" value="1"/>
</dbReference>
<evidence type="ECO:0000256" key="2">
    <source>
        <dbReference type="ARBA" id="ARBA00012438"/>
    </source>
</evidence>
<dbReference type="PANTHER" id="PTHR43395:SF1">
    <property type="entry name" value="CHEMOTAXIS PROTEIN CHEA"/>
    <property type="match status" value="1"/>
</dbReference>
<evidence type="ECO:0000256" key="7">
    <source>
        <dbReference type="PROSITE-ProRule" id="PRU00169"/>
    </source>
</evidence>
<keyword evidence="14" id="KW-1185">Reference proteome</keyword>
<evidence type="ECO:0000256" key="4">
    <source>
        <dbReference type="ARBA" id="ARBA00022679"/>
    </source>
</evidence>
<gene>
    <name evidence="13" type="ORF">DB31_1705</name>
</gene>